<reference evidence="1" key="1">
    <citation type="submission" date="2024-05" db="EMBL/GenBank/DDBJ databases">
        <title>30 novel species of actinomycetes from the DSMZ collection.</title>
        <authorList>
            <person name="Nouioui I."/>
        </authorList>
    </citation>
    <scope>NUCLEOTIDE SEQUENCE</scope>
    <source>
        <strain evidence="1">DSM 40712</strain>
    </source>
</reference>
<dbReference type="Proteomes" id="UP001180724">
    <property type="component" value="Unassembled WGS sequence"/>
</dbReference>
<comment type="caution">
    <text evidence="1">The sequence shown here is derived from an EMBL/GenBank/DDBJ whole genome shotgun (WGS) entry which is preliminary data.</text>
</comment>
<name>A0ABU3AJN6_9ACTN</name>
<protein>
    <submittedName>
        <fullName evidence="1">DUF6071 family protein</fullName>
    </submittedName>
</protein>
<dbReference type="EMBL" id="JAVRFH010000002">
    <property type="protein sequence ID" value="MDT0609091.1"/>
    <property type="molecule type" value="Genomic_DNA"/>
</dbReference>
<dbReference type="Pfam" id="PF19547">
    <property type="entry name" value="DUF6071"/>
    <property type="match status" value="1"/>
</dbReference>
<proteinExistence type="predicted"/>
<gene>
    <name evidence="1" type="ORF">RM812_02420</name>
</gene>
<sequence>MTSRPIRLLVANGCSYTRGAELGRAQDAWPALVAGALGVPWVNLGCDGGSNRRVVRTTVGQLDRLAAAHRVPVEEVLVVCMWTGLSRHECYTRRRDKGHGFRPDIPDELRWHRLSRWRIQIEDQLSEAYYRHLWSAQGAMTNFALDWLMLDGYLRSRGVQGRYVFAWDVLRFRQDEQTRRLLGGLDPATVYGGSVTNSRVSFYTDIVGRFPTGEMQHPLEEAHAWFGASLFRWLGEHGIAGVPRAAGGPPRKV</sequence>
<evidence type="ECO:0000313" key="1">
    <source>
        <dbReference type="EMBL" id="MDT0609091.1"/>
    </source>
</evidence>
<keyword evidence="2" id="KW-1185">Reference proteome</keyword>
<dbReference type="InterPro" id="IPR045715">
    <property type="entry name" value="DUF6071"/>
</dbReference>
<dbReference type="RefSeq" id="WP_311570933.1">
    <property type="nucleotide sequence ID" value="NZ_JAVRFH010000002.1"/>
</dbReference>
<accession>A0ABU3AJN6</accession>
<organism evidence="1 2">
    <name type="scientific">Streptomyces lancefieldiae</name>
    <dbReference type="NCBI Taxonomy" id="3075520"/>
    <lineage>
        <taxon>Bacteria</taxon>
        <taxon>Bacillati</taxon>
        <taxon>Actinomycetota</taxon>
        <taxon>Actinomycetes</taxon>
        <taxon>Kitasatosporales</taxon>
        <taxon>Streptomycetaceae</taxon>
        <taxon>Streptomyces</taxon>
    </lineage>
</organism>
<evidence type="ECO:0000313" key="2">
    <source>
        <dbReference type="Proteomes" id="UP001180724"/>
    </source>
</evidence>